<dbReference type="InterPro" id="IPR025991">
    <property type="entry name" value="Chemoreceptor_zinc-bind_dom"/>
</dbReference>
<feature type="domain" description="Chemoreceptor zinc-binding" evidence="1">
    <location>
        <begin position="18"/>
        <end position="86"/>
    </location>
</feature>
<evidence type="ECO:0000259" key="1">
    <source>
        <dbReference type="Pfam" id="PF13682"/>
    </source>
</evidence>
<keyword evidence="2" id="KW-0675">Receptor</keyword>
<organism evidence="2 3">
    <name type="scientific">Rhodovulum visakhapatnamense</name>
    <dbReference type="NCBI Taxonomy" id="364297"/>
    <lineage>
        <taxon>Bacteria</taxon>
        <taxon>Pseudomonadati</taxon>
        <taxon>Pseudomonadota</taxon>
        <taxon>Alphaproteobacteria</taxon>
        <taxon>Rhodobacterales</taxon>
        <taxon>Paracoccaceae</taxon>
        <taxon>Rhodovulum</taxon>
    </lineage>
</organism>
<dbReference type="Gene3D" id="1.20.120.30">
    <property type="entry name" value="Aspartate receptor, ligand-binding domain"/>
    <property type="match status" value="1"/>
</dbReference>
<sequence>MDKERAMLSEISNAQHKHLSWKGHLMGAISNGQSDITPEKAACDKSCDFGRWFNGDAVGPEVRATEAWKTIDAIHASFHANAGRVLTLATTGRSEEAKTLLAGEFGERADHMLKALSLWKLELKAKSGE</sequence>
<dbReference type="Pfam" id="PF13682">
    <property type="entry name" value="CZB"/>
    <property type="match status" value="1"/>
</dbReference>
<reference evidence="2 3" key="1">
    <citation type="submission" date="2019-03" db="EMBL/GenBank/DDBJ databases">
        <title>Genomic Encyclopedia of Type Strains, Phase IV (KMG-IV): sequencing the most valuable type-strain genomes for metagenomic binning, comparative biology and taxonomic classification.</title>
        <authorList>
            <person name="Goeker M."/>
        </authorList>
    </citation>
    <scope>NUCLEOTIDE SEQUENCE [LARGE SCALE GENOMIC DNA]</scope>
    <source>
        <strain evidence="2 3">JA181</strain>
    </source>
</reference>
<dbReference type="AlphaFoldDB" id="A0A4V3GSZ0"/>
<proteinExistence type="predicted"/>
<dbReference type="EMBL" id="SOEB01000022">
    <property type="protein sequence ID" value="TDX24733.1"/>
    <property type="molecule type" value="Genomic_DNA"/>
</dbReference>
<comment type="caution">
    <text evidence="2">The sequence shown here is derived from an EMBL/GenBank/DDBJ whole genome shotgun (WGS) entry which is preliminary data.</text>
</comment>
<evidence type="ECO:0000313" key="2">
    <source>
        <dbReference type="EMBL" id="TDX24733.1"/>
    </source>
</evidence>
<dbReference type="Proteomes" id="UP000295484">
    <property type="component" value="Unassembled WGS sequence"/>
</dbReference>
<protein>
    <submittedName>
        <fullName evidence="2">Chemoreceptor zinc-binding protein</fullName>
    </submittedName>
</protein>
<gene>
    <name evidence="2" type="ORF">EV657_12253</name>
</gene>
<accession>A0A4V3GSZ0</accession>
<dbReference type="RefSeq" id="WP_166673726.1">
    <property type="nucleotide sequence ID" value="NZ_SOEB01000022.1"/>
</dbReference>
<evidence type="ECO:0000313" key="3">
    <source>
        <dbReference type="Proteomes" id="UP000295484"/>
    </source>
</evidence>
<name>A0A4V3GSZ0_9RHOB</name>